<name>A0A8J5GZB0_ZINOF</name>
<dbReference type="Proteomes" id="UP000734854">
    <property type="component" value="Unassembled WGS sequence"/>
</dbReference>
<protein>
    <recommendedName>
        <fullName evidence="3">DDE Tnp4 domain-containing protein</fullName>
    </recommendedName>
</protein>
<proteinExistence type="predicted"/>
<dbReference type="EMBL" id="JACMSC010000008">
    <property type="protein sequence ID" value="KAG6511899.1"/>
    <property type="molecule type" value="Genomic_DNA"/>
</dbReference>
<comment type="caution">
    <text evidence="1">The sequence shown here is derived from an EMBL/GenBank/DDBJ whole genome shotgun (WGS) entry which is preliminary data.</text>
</comment>
<dbReference type="AlphaFoldDB" id="A0A8J5GZB0"/>
<evidence type="ECO:0008006" key="3">
    <source>
        <dbReference type="Google" id="ProtNLM"/>
    </source>
</evidence>
<gene>
    <name evidence="1" type="ORF">ZIOFF_029978</name>
</gene>
<reference evidence="1 2" key="1">
    <citation type="submission" date="2020-08" db="EMBL/GenBank/DDBJ databases">
        <title>Plant Genome Project.</title>
        <authorList>
            <person name="Zhang R.-G."/>
        </authorList>
    </citation>
    <scope>NUCLEOTIDE SEQUENCE [LARGE SCALE GENOMIC DNA]</scope>
    <source>
        <tissue evidence="1">Rhizome</tissue>
    </source>
</reference>
<sequence length="160" mass="18675">MSISDDEYDELEPDINLLIVLGIANDFFHDMMTEYLGYIDRMSSRTSSLTGRITLKEMNLLQDGKKVTVEEDQFYLVDSGYPNMPGFLALYRGRCYHLRDYQGQGRPRGKEELFNYRHSDFNYQEPIPIDSSQTAQMGNVRDEIASNMWNDYMEHLSSLQ</sequence>
<keyword evidence="2" id="KW-1185">Reference proteome</keyword>
<accession>A0A8J5GZB0</accession>
<evidence type="ECO:0000313" key="1">
    <source>
        <dbReference type="EMBL" id="KAG6511899.1"/>
    </source>
</evidence>
<evidence type="ECO:0000313" key="2">
    <source>
        <dbReference type="Proteomes" id="UP000734854"/>
    </source>
</evidence>
<organism evidence="1 2">
    <name type="scientific">Zingiber officinale</name>
    <name type="common">Ginger</name>
    <name type="synonym">Amomum zingiber</name>
    <dbReference type="NCBI Taxonomy" id="94328"/>
    <lineage>
        <taxon>Eukaryota</taxon>
        <taxon>Viridiplantae</taxon>
        <taxon>Streptophyta</taxon>
        <taxon>Embryophyta</taxon>
        <taxon>Tracheophyta</taxon>
        <taxon>Spermatophyta</taxon>
        <taxon>Magnoliopsida</taxon>
        <taxon>Liliopsida</taxon>
        <taxon>Zingiberales</taxon>
        <taxon>Zingiberaceae</taxon>
        <taxon>Zingiber</taxon>
    </lineage>
</organism>